<accession>A0A1F7X201</accession>
<dbReference type="NCBIfam" id="TIGR01554">
    <property type="entry name" value="major_cap_HK97"/>
    <property type="match status" value="1"/>
</dbReference>
<sequence length="327" mass="36183">MATYIPRSGVEALMPEDYMREIIQEVPEMSAVMGLAYRAPNMTRAQKRIPVLSVLPTAYFTNPGPTKPTPDYLGWKSTTKVMWENKYLDAEELNVIVAIPEAVLDDADYDIWAEVKPLLLEAYGLAFDQAVLYGINAPYVWPTNIVAAATAAGNFITAGALGDLYDDIMGENGLIAKVEEDGYLVNGHLCAMTVRAKLRGLRDNAGNPIFKALNKEGVQGKTIYTLDGEPCIFPRNGSIVPARSQIIAGDWQKLIYAIRKDITWKILDQAVIQDPTTGEIVYNLAQQNMVGLRSCMRIAWQVPNPINRVNEDEDTRYPFAVYGQGGS</sequence>
<reference evidence="3 4" key="1">
    <citation type="journal article" date="2016" name="Nat. Commun.">
        <title>Thousands of microbial genomes shed light on interconnected biogeochemical processes in an aquifer system.</title>
        <authorList>
            <person name="Anantharaman K."/>
            <person name="Brown C.T."/>
            <person name="Hug L.A."/>
            <person name="Sharon I."/>
            <person name="Castelle C.J."/>
            <person name="Probst A.J."/>
            <person name="Thomas B.C."/>
            <person name="Singh A."/>
            <person name="Wilkins M.J."/>
            <person name="Karaoz U."/>
            <person name="Brodie E.L."/>
            <person name="Williams K.H."/>
            <person name="Hubbard S.S."/>
            <person name="Banfield J.F."/>
        </authorList>
    </citation>
    <scope>NUCLEOTIDE SEQUENCE [LARGE SCALE GENOMIC DNA]</scope>
</reference>
<dbReference type="InterPro" id="IPR024455">
    <property type="entry name" value="Phage_capsid"/>
</dbReference>
<proteinExistence type="predicted"/>
<comment type="caution">
    <text evidence="3">The sequence shown here is derived from an EMBL/GenBank/DDBJ whole genome shotgun (WGS) entry which is preliminary data.</text>
</comment>
<dbReference type="SUPFAM" id="SSF56563">
    <property type="entry name" value="Major capsid protein gp5"/>
    <property type="match status" value="1"/>
</dbReference>
<evidence type="ECO:0000259" key="2">
    <source>
        <dbReference type="Pfam" id="PF05065"/>
    </source>
</evidence>
<evidence type="ECO:0000256" key="1">
    <source>
        <dbReference type="ARBA" id="ARBA00004328"/>
    </source>
</evidence>
<dbReference type="AlphaFoldDB" id="A0A1F7X201"/>
<feature type="domain" description="Phage capsid-like C-terminal" evidence="2">
    <location>
        <begin position="13"/>
        <end position="304"/>
    </location>
</feature>
<dbReference type="Pfam" id="PF05065">
    <property type="entry name" value="Phage_capsid"/>
    <property type="match status" value="1"/>
</dbReference>
<dbReference type="Proteomes" id="UP000176939">
    <property type="component" value="Unassembled WGS sequence"/>
</dbReference>
<organism evidence="3 4">
    <name type="scientific">Candidatus Woesebacteria bacterium RBG_13_36_22</name>
    <dbReference type="NCBI Taxonomy" id="1802478"/>
    <lineage>
        <taxon>Bacteria</taxon>
        <taxon>Candidatus Woeseibacteriota</taxon>
    </lineage>
</organism>
<comment type="subcellular location">
    <subcellularLocation>
        <location evidence="1">Virion</location>
    </subcellularLocation>
</comment>
<dbReference type="InterPro" id="IPR054612">
    <property type="entry name" value="Phage_capsid-like_C"/>
</dbReference>
<protein>
    <recommendedName>
        <fullName evidence="2">Phage capsid-like C-terminal domain-containing protein</fullName>
    </recommendedName>
</protein>
<dbReference type="EMBL" id="MGFQ01000034">
    <property type="protein sequence ID" value="OGM08933.1"/>
    <property type="molecule type" value="Genomic_DNA"/>
</dbReference>
<name>A0A1F7X201_9BACT</name>
<gene>
    <name evidence="3" type="ORF">A2Z67_05780</name>
</gene>
<evidence type="ECO:0000313" key="4">
    <source>
        <dbReference type="Proteomes" id="UP000176939"/>
    </source>
</evidence>
<evidence type="ECO:0000313" key="3">
    <source>
        <dbReference type="EMBL" id="OGM08933.1"/>
    </source>
</evidence>